<protein>
    <recommendedName>
        <fullName evidence="7">O-antigen ligase-related domain-containing protein</fullName>
    </recommendedName>
</protein>
<evidence type="ECO:0000256" key="5">
    <source>
        <dbReference type="SAM" id="MobiDB-lite"/>
    </source>
</evidence>
<feature type="transmembrane region" description="Helical" evidence="6">
    <location>
        <begin position="273"/>
        <end position="293"/>
    </location>
</feature>
<feature type="transmembrane region" description="Helical" evidence="6">
    <location>
        <begin position="20"/>
        <end position="41"/>
    </location>
</feature>
<evidence type="ECO:0000256" key="2">
    <source>
        <dbReference type="ARBA" id="ARBA00022692"/>
    </source>
</evidence>
<evidence type="ECO:0000256" key="3">
    <source>
        <dbReference type="ARBA" id="ARBA00022989"/>
    </source>
</evidence>
<evidence type="ECO:0000256" key="6">
    <source>
        <dbReference type="SAM" id="Phobius"/>
    </source>
</evidence>
<name>A0A512BUX2_9HYPH</name>
<feature type="region of interest" description="Disordered" evidence="5">
    <location>
        <begin position="445"/>
        <end position="466"/>
    </location>
</feature>
<keyword evidence="3 6" id="KW-1133">Transmembrane helix</keyword>
<dbReference type="GO" id="GO:0016020">
    <property type="term" value="C:membrane"/>
    <property type="evidence" value="ECO:0007669"/>
    <property type="project" value="UniProtKB-SubCell"/>
</dbReference>
<accession>A0A512BUX2</accession>
<comment type="subcellular location">
    <subcellularLocation>
        <location evidence="1">Membrane</location>
        <topology evidence="1">Multi-pass membrane protein</topology>
    </subcellularLocation>
</comment>
<dbReference type="PANTHER" id="PTHR37422:SF23">
    <property type="entry name" value="TEICHURONIC ACID BIOSYNTHESIS PROTEIN TUAE"/>
    <property type="match status" value="1"/>
</dbReference>
<organism evidence="8 9">
    <name type="scientific">Microvirga aerophila</name>
    <dbReference type="NCBI Taxonomy" id="670291"/>
    <lineage>
        <taxon>Bacteria</taxon>
        <taxon>Pseudomonadati</taxon>
        <taxon>Pseudomonadota</taxon>
        <taxon>Alphaproteobacteria</taxon>
        <taxon>Hyphomicrobiales</taxon>
        <taxon>Methylobacteriaceae</taxon>
        <taxon>Microvirga</taxon>
    </lineage>
</organism>
<evidence type="ECO:0000256" key="1">
    <source>
        <dbReference type="ARBA" id="ARBA00004141"/>
    </source>
</evidence>
<feature type="transmembrane region" description="Helical" evidence="6">
    <location>
        <begin position="53"/>
        <end position="74"/>
    </location>
</feature>
<feature type="domain" description="O-antigen ligase-related" evidence="7">
    <location>
        <begin position="233"/>
        <end position="376"/>
    </location>
</feature>
<dbReference type="Proteomes" id="UP000321085">
    <property type="component" value="Unassembled WGS sequence"/>
</dbReference>
<feature type="transmembrane region" description="Helical" evidence="6">
    <location>
        <begin position="136"/>
        <end position="158"/>
    </location>
</feature>
<feature type="transmembrane region" description="Helical" evidence="6">
    <location>
        <begin position="396"/>
        <end position="415"/>
    </location>
</feature>
<proteinExistence type="predicted"/>
<keyword evidence="9" id="KW-1185">Reference proteome</keyword>
<keyword evidence="2 6" id="KW-0812">Transmembrane</keyword>
<feature type="transmembrane region" description="Helical" evidence="6">
    <location>
        <begin position="178"/>
        <end position="199"/>
    </location>
</feature>
<dbReference type="PANTHER" id="PTHR37422">
    <property type="entry name" value="TEICHURONIC ACID BIOSYNTHESIS PROTEIN TUAE"/>
    <property type="match status" value="1"/>
</dbReference>
<feature type="transmembrane region" description="Helical" evidence="6">
    <location>
        <begin position="248"/>
        <end position="266"/>
    </location>
</feature>
<feature type="transmembrane region" description="Helical" evidence="6">
    <location>
        <begin position="220"/>
        <end position="242"/>
    </location>
</feature>
<feature type="transmembrane region" description="Helical" evidence="6">
    <location>
        <begin position="421"/>
        <end position="438"/>
    </location>
</feature>
<dbReference type="AlphaFoldDB" id="A0A512BUX2"/>
<dbReference type="InterPro" id="IPR007016">
    <property type="entry name" value="O-antigen_ligase-rel_domated"/>
</dbReference>
<dbReference type="EMBL" id="BJYU01000048">
    <property type="protein sequence ID" value="GEO15766.1"/>
    <property type="molecule type" value="Genomic_DNA"/>
</dbReference>
<dbReference type="Pfam" id="PF04932">
    <property type="entry name" value="Wzy_C"/>
    <property type="match status" value="1"/>
</dbReference>
<reference evidence="8 9" key="1">
    <citation type="submission" date="2019-07" db="EMBL/GenBank/DDBJ databases">
        <title>Whole genome shotgun sequence of Microvirga aerophila NBRC 106136.</title>
        <authorList>
            <person name="Hosoyama A."/>
            <person name="Uohara A."/>
            <person name="Ohji S."/>
            <person name="Ichikawa N."/>
        </authorList>
    </citation>
    <scope>NUCLEOTIDE SEQUENCE [LARGE SCALE GENOMIC DNA]</scope>
    <source>
        <strain evidence="8 9">NBRC 106136</strain>
    </source>
</reference>
<dbReference type="RefSeq" id="WP_162815766.1">
    <property type="nucleotide sequence ID" value="NZ_BJYU01000048.1"/>
</dbReference>
<evidence type="ECO:0000256" key="4">
    <source>
        <dbReference type="ARBA" id="ARBA00023136"/>
    </source>
</evidence>
<evidence type="ECO:0000313" key="8">
    <source>
        <dbReference type="EMBL" id="GEO15766.1"/>
    </source>
</evidence>
<feature type="transmembrane region" description="Helical" evidence="6">
    <location>
        <begin position="105"/>
        <end position="124"/>
    </location>
</feature>
<keyword evidence="4 6" id="KW-0472">Membrane</keyword>
<sequence length="466" mass="49563">MFLGALAWLPFWLGSNDTLAWSLNAALFGGLVAVYHLTLLIKGISLPVPLSRLSVPATLVALLAVWIALQAVSWTPEAWHHPLWATAREALNGPVAGAVSLNGEATALALLRLLTAVAVFWLAVQFGHSRSNARTCLYAVVVIGSAYAVYGLIAHTLFPTTILWLEKEAYLDSVTSTFINRNTYATYAGLGLMVGIALLTREIEKVGEGRTWKDKLENAIAGLLGPGLRLMVLCLLLALALLLTGSRAGITSTFAALFVFVALLALRARSSKLVATGWALAVLGLIAALIGLVGEFYLDRLEQAGSHIGSRLDVYALTWSAALDRLWLGTGYGSFADAFPAYRDATISGFGQIWDKAHNTYVELFLGLGFPGAIILMLALIVLVGQAIAAVRHDRGYGPAALTACAASLLVGLHALVDFSLQIQAVTLTYVALLGLGVSQHNLPKSGRDAKPSNKTFESRPGSTMT</sequence>
<dbReference type="InterPro" id="IPR051533">
    <property type="entry name" value="WaaL-like"/>
</dbReference>
<gene>
    <name evidence="8" type="ORF">MAE02_34620</name>
</gene>
<feature type="compositionally biased region" description="Polar residues" evidence="5">
    <location>
        <begin position="453"/>
        <end position="466"/>
    </location>
</feature>
<comment type="caution">
    <text evidence="8">The sequence shown here is derived from an EMBL/GenBank/DDBJ whole genome shotgun (WGS) entry which is preliminary data.</text>
</comment>
<feature type="transmembrane region" description="Helical" evidence="6">
    <location>
        <begin position="364"/>
        <end position="384"/>
    </location>
</feature>
<evidence type="ECO:0000313" key="9">
    <source>
        <dbReference type="Proteomes" id="UP000321085"/>
    </source>
</evidence>
<evidence type="ECO:0000259" key="7">
    <source>
        <dbReference type="Pfam" id="PF04932"/>
    </source>
</evidence>